<proteinExistence type="predicted"/>
<dbReference type="PaxDb" id="289377-HL41_06925"/>
<keyword evidence="3" id="KW-1185">Reference proteome</keyword>
<dbReference type="Pfam" id="PF13643">
    <property type="entry name" value="DUF4145"/>
    <property type="match status" value="1"/>
</dbReference>
<evidence type="ECO:0000313" key="3">
    <source>
        <dbReference type="Proteomes" id="UP000028481"/>
    </source>
</evidence>
<dbReference type="EMBL" id="CP008796">
    <property type="protein sequence ID" value="AIH04453.1"/>
    <property type="molecule type" value="Genomic_DNA"/>
</dbReference>
<sequence>MYTLPPTECPFCYAKVNFTVTAVDSYKRVKEVTIQGNHIHIVEVDTLAKCPNCNNSCLIKIEIPEKHYSEMREALQNFQYQPSRPLYFKILKVYPEPKPVYSHPSLPDKVRVVFEDLQEMLREKKEPSLIVGGCRAVLESAIKYLGGEGDRLIDKIDDLLRKGIITKPIADWAHHVRIEGNESLHDLLYTDITPEEAEEIVEFVKLFLIYTFELPARIKEKRRS</sequence>
<dbReference type="eggNOG" id="ENOG5032T9F">
    <property type="taxonomic scope" value="Bacteria"/>
</dbReference>
<protein>
    <recommendedName>
        <fullName evidence="1">DUF4145 domain-containing protein</fullName>
    </recommendedName>
</protein>
<dbReference type="HOGENOM" id="CLU_1223207_0_0_0"/>
<evidence type="ECO:0000313" key="2">
    <source>
        <dbReference type="EMBL" id="AIH04453.1"/>
    </source>
</evidence>
<dbReference type="KEGG" id="tcm:HL41_06925"/>
<dbReference type="Proteomes" id="UP000028481">
    <property type="component" value="Chromosome"/>
</dbReference>
<reference evidence="2 3" key="1">
    <citation type="journal article" date="2015" name="Genome Announc.">
        <title>Genome Sequence of a Sulfate-Reducing Thermophilic Bacterium, Thermodesulfobacterium commune DSM 2178T (Phylum Thermodesulfobacteria).</title>
        <authorList>
            <person name="Bhatnagar S."/>
            <person name="Badger J.H."/>
            <person name="Madupu R."/>
            <person name="Khouri H.M."/>
            <person name="O'Connor E.M."/>
            <person name="Robb F.T."/>
            <person name="Ward N.L."/>
            <person name="Eisen J.A."/>
        </authorList>
    </citation>
    <scope>NUCLEOTIDE SEQUENCE [LARGE SCALE GENOMIC DNA]</scope>
    <source>
        <strain evidence="2 3">DSM 2178</strain>
    </source>
</reference>
<dbReference type="STRING" id="289377.HL41_06925"/>
<dbReference type="InterPro" id="IPR025285">
    <property type="entry name" value="DUF4145"/>
</dbReference>
<dbReference type="RefSeq" id="WP_038061539.1">
    <property type="nucleotide sequence ID" value="NZ_CP008796.1"/>
</dbReference>
<gene>
    <name evidence="2" type="ORF">HL41_06925</name>
</gene>
<name>A0A075WVF5_9BACT</name>
<feature type="domain" description="DUF4145" evidence="1">
    <location>
        <begin position="126"/>
        <end position="205"/>
    </location>
</feature>
<dbReference type="AlphaFoldDB" id="A0A075WVF5"/>
<organism evidence="2 3">
    <name type="scientific">Thermodesulfobacterium commune DSM 2178</name>
    <dbReference type="NCBI Taxonomy" id="289377"/>
    <lineage>
        <taxon>Bacteria</taxon>
        <taxon>Pseudomonadati</taxon>
        <taxon>Thermodesulfobacteriota</taxon>
        <taxon>Thermodesulfobacteria</taxon>
        <taxon>Thermodesulfobacteriales</taxon>
        <taxon>Thermodesulfobacteriaceae</taxon>
        <taxon>Thermodesulfobacterium</taxon>
    </lineage>
</organism>
<evidence type="ECO:0000259" key="1">
    <source>
        <dbReference type="Pfam" id="PF13643"/>
    </source>
</evidence>
<accession>A0A075WVF5</accession>
<dbReference type="OrthoDB" id="1417974at2"/>